<keyword evidence="11" id="KW-1185">Reference proteome</keyword>
<dbReference type="InterPro" id="IPR005485">
    <property type="entry name" value="Rbsml_uL18_euk_arch"/>
</dbReference>
<reference evidence="10 11" key="1">
    <citation type="journal article" date="2016" name="Sci. Rep.">
        <title>The genome sequence of the outbreeding globe artichoke constructed de novo incorporating a phase-aware low-pass sequencing strategy of F1 progeny.</title>
        <authorList>
            <person name="Scaglione D."/>
            <person name="Reyes-Chin-Wo S."/>
            <person name="Acquadro A."/>
            <person name="Froenicke L."/>
            <person name="Portis E."/>
            <person name="Beitel C."/>
            <person name="Tirone M."/>
            <person name="Mauro R."/>
            <person name="Lo Monaco A."/>
            <person name="Mauromicale G."/>
            <person name="Faccioli P."/>
            <person name="Cattivelli L."/>
            <person name="Rieseberg L."/>
            <person name="Michelmore R."/>
            <person name="Lanteri S."/>
        </authorList>
    </citation>
    <scope>NUCLEOTIDE SEQUENCE [LARGE SCALE GENOMIC DNA]</scope>
    <source>
        <strain evidence="10">2C</strain>
    </source>
</reference>
<evidence type="ECO:0000256" key="5">
    <source>
        <dbReference type="ARBA" id="ARBA00022980"/>
    </source>
</evidence>
<evidence type="ECO:0000313" key="11">
    <source>
        <dbReference type="Proteomes" id="UP000243975"/>
    </source>
</evidence>
<dbReference type="GO" id="GO:0000027">
    <property type="term" value="P:ribosomal large subunit assembly"/>
    <property type="evidence" value="ECO:0007669"/>
    <property type="project" value="TreeGrafter"/>
</dbReference>
<comment type="caution">
    <text evidence="10">The sequence shown here is derived from an EMBL/GenBank/DDBJ whole genome shotgun (WGS) entry which is preliminary data.</text>
</comment>
<dbReference type="GO" id="GO:0022625">
    <property type="term" value="C:cytosolic large ribosomal subunit"/>
    <property type="evidence" value="ECO:0007669"/>
    <property type="project" value="TreeGrafter"/>
</dbReference>
<dbReference type="PANTHER" id="PTHR23410:SF12">
    <property type="entry name" value="LARGE RIBOSOMAL SUBUNIT PROTEIN UL18"/>
    <property type="match status" value="1"/>
</dbReference>
<feature type="region of interest" description="Disordered" evidence="8">
    <location>
        <begin position="64"/>
        <end position="84"/>
    </location>
</feature>
<comment type="subunit">
    <text evidence="3">Component of the large ribosomal subunit (LSU).</text>
</comment>
<protein>
    <recommendedName>
        <fullName evidence="9">Large ribosomal subunit protein uL18 C-terminal eukaryotes domain-containing protein</fullName>
    </recommendedName>
</protein>
<accession>A0A103YD88</accession>
<evidence type="ECO:0000256" key="8">
    <source>
        <dbReference type="SAM" id="MobiDB-lite"/>
    </source>
</evidence>
<feature type="non-terminal residue" evidence="10">
    <location>
        <position position="1"/>
    </location>
</feature>
<dbReference type="Proteomes" id="UP000243975">
    <property type="component" value="Unassembled WGS sequence"/>
</dbReference>
<evidence type="ECO:0000256" key="1">
    <source>
        <dbReference type="ARBA" id="ARBA00004496"/>
    </source>
</evidence>
<keyword evidence="7" id="KW-0175">Coiled coil</keyword>
<dbReference type="Pfam" id="PF14204">
    <property type="entry name" value="Ribosomal_L18_c"/>
    <property type="match status" value="1"/>
</dbReference>
<dbReference type="GO" id="GO:0008097">
    <property type="term" value="F:5S rRNA binding"/>
    <property type="evidence" value="ECO:0007669"/>
    <property type="project" value="InterPro"/>
</dbReference>
<sequence>FPGKAVGVSISSQAPSAEVAPVKEAAKVCIALEDDNLHLIILDMMLPKKINSLQILLPSSATARSNRQKSIAPNRHHNLQSSSTKPRRDFIRIINAWNMQWAKGESKRKLEELLQKWSEWHTRHRSSARTLMEDEPEKYQSRFSEYIKAGVDPENIEELYKKVHSAIRSDPTPKKFNLKKLTYEEKKEKLIEKLNALNAAASGADDE</sequence>
<evidence type="ECO:0000313" key="10">
    <source>
        <dbReference type="EMBL" id="KVI06959.1"/>
    </source>
</evidence>
<dbReference type="EMBL" id="LEKV01001537">
    <property type="protein sequence ID" value="KVI06959.1"/>
    <property type="molecule type" value="Genomic_DNA"/>
</dbReference>
<keyword evidence="4" id="KW-0963">Cytoplasm</keyword>
<dbReference type="GO" id="GO:0003735">
    <property type="term" value="F:structural constituent of ribosome"/>
    <property type="evidence" value="ECO:0007669"/>
    <property type="project" value="InterPro"/>
</dbReference>
<dbReference type="InterPro" id="IPR025607">
    <property type="entry name" value="Ribosomal_uL18_C_euk"/>
</dbReference>
<dbReference type="PANTHER" id="PTHR23410">
    <property type="entry name" value="RIBOSOMAL PROTEIN L5-RELATED"/>
    <property type="match status" value="1"/>
</dbReference>
<evidence type="ECO:0000259" key="9">
    <source>
        <dbReference type="Pfam" id="PF14204"/>
    </source>
</evidence>
<dbReference type="Gramene" id="KVI06959">
    <property type="protein sequence ID" value="KVI06959"/>
    <property type="gene ID" value="Ccrd_014682"/>
</dbReference>
<evidence type="ECO:0000256" key="4">
    <source>
        <dbReference type="ARBA" id="ARBA00022490"/>
    </source>
</evidence>
<dbReference type="GO" id="GO:0006412">
    <property type="term" value="P:translation"/>
    <property type="evidence" value="ECO:0007669"/>
    <property type="project" value="InterPro"/>
</dbReference>
<dbReference type="STRING" id="59895.A0A103YD88"/>
<feature type="coiled-coil region" evidence="7">
    <location>
        <begin position="180"/>
        <end position="207"/>
    </location>
</feature>
<comment type="subcellular location">
    <subcellularLocation>
        <location evidence="1">Cytoplasm</location>
    </subcellularLocation>
</comment>
<dbReference type="AlphaFoldDB" id="A0A103YD88"/>
<evidence type="ECO:0000256" key="6">
    <source>
        <dbReference type="ARBA" id="ARBA00023274"/>
    </source>
</evidence>
<keyword evidence="5" id="KW-0689">Ribosomal protein</keyword>
<dbReference type="Gene3D" id="3.30.420.100">
    <property type="match status" value="1"/>
</dbReference>
<organism evidence="10 11">
    <name type="scientific">Cynara cardunculus var. scolymus</name>
    <name type="common">Globe artichoke</name>
    <name type="synonym">Cynara scolymus</name>
    <dbReference type="NCBI Taxonomy" id="59895"/>
    <lineage>
        <taxon>Eukaryota</taxon>
        <taxon>Viridiplantae</taxon>
        <taxon>Streptophyta</taxon>
        <taxon>Embryophyta</taxon>
        <taxon>Tracheophyta</taxon>
        <taxon>Spermatophyta</taxon>
        <taxon>Magnoliopsida</taxon>
        <taxon>eudicotyledons</taxon>
        <taxon>Gunneridae</taxon>
        <taxon>Pentapetalae</taxon>
        <taxon>asterids</taxon>
        <taxon>campanulids</taxon>
        <taxon>Asterales</taxon>
        <taxon>Asteraceae</taxon>
        <taxon>Carduoideae</taxon>
        <taxon>Cardueae</taxon>
        <taxon>Carduinae</taxon>
        <taxon>Cynara</taxon>
    </lineage>
</organism>
<name>A0A103YD88_CYNCS</name>
<evidence type="ECO:0000256" key="2">
    <source>
        <dbReference type="ARBA" id="ARBA00007116"/>
    </source>
</evidence>
<comment type="similarity">
    <text evidence="2">Belongs to the universal ribosomal protein uL18 family.</text>
</comment>
<keyword evidence="6" id="KW-0687">Ribonucleoprotein</keyword>
<evidence type="ECO:0000256" key="7">
    <source>
        <dbReference type="SAM" id="Coils"/>
    </source>
</evidence>
<proteinExistence type="inferred from homology"/>
<gene>
    <name evidence="10" type="ORF">Ccrd_014682</name>
</gene>
<feature type="domain" description="Large ribosomal subunit protein uL18 C-terminal eukaryotes" evidence="9">
    <location>
        <begin position="156"/>
        <end position="199"/>
    </location>
</feature>
<evidence type="ECO:0000256" key="3">
    <source>
        <dbReference type="ARBA" id="ARBA00011113"/>
    </source>
</evidence>